<accession>A0A371DIP1</accession>
<feature type="non-terminal residue" evidence="2">
    <location>
        <position position="214"/>
    </location>
</feature>
<dbReference type="EMBL" id="KZ857391">
    <property type="protein sequence ID" value="RDX52368.1"/>
    <property type="molecule type" value="Genomic_DNA"/>
</dbReference>
<feature type="region of interest" description="Disordered" evidence="1">
    <location>
        <begin position="94"/>
        <end position="114"/>
    </location>
</feature>
<name>A0A371DIP1_9APHY</name>
<keyword evidence="3" id="KW-1185">Reference proteome</keyword>
<reference evidence="2 3" key="1">
    <citation type="journal article" date="2018" name="Biotechnol. Biofuels">
        <title>Integrative visual omics of the white-rot fungus Polyporus brumalis exposes the biotechnological potential of its oxidative enzymes for delignifying raw plant biomass.</title>
        <authorList>
            <person name="Miyauchi S."/>
            <person name="Rancon A."/>
            <person name="Drula E."/>
            <person name="Hage H."/>
            <person name="Chaduli D."/>
            <person name="Favel A."/>
            <person name="Grisel S."/>
            <person name="Henrissat B."/>
            <person name="Herpoel-Gimbert I."/>
            <person name="Ruiz-Duenas F.J."/>
            <person name="Chevret D."/>
            <person name="Hainaut M."/>
            <person name="Lin J."/>
            <person name="Wang M."/>
            <person name="Pangilinan J."/>
            <person name="Lipzen A."/>
            <person name="Lesage-Meessen L."/>
            <person name="Navarro D."/>
            <person name="Riley R."/>
            <person name="Grigoriev I.V."/>
            <person name="Zhou S."/>
            <person name="Raouche S."/>
            <person name="Rosso M.N."/>
        </authorList>
    </citation>
    <scope>NUCLEOTIDE SEQUENCE [LARGE SCALE GENOMIC DNA]</scope>
    <source>
        <strain evidence="2 3">BRFM 1820</strain>
    </source>
</reference>
<dbReference type="AlphaFoldDB" id="A0A371DIP1"/>
<protein>
    <submittedName>
        <fullName evidence="2">Uncharacterized protein</fullName>
    </submittedName>
</protein>
<sequence length="214" mass="23393">MAARALQVFRSLYGHGGQSPAQLAWTDLVHGMLRAGFSMRSSRGTRRRFSPPEGTTGRAVTVKQPRSGFFDRRAQGQRRFERVKIDYKFHEDDQSWAGDDQTSEGTHRVANTSSSTWTVKRHRCPGRATSSLLRMARSACQGASYAIRCCSMKTSLCHCGSAHWNTTCAITTQVDIATQAAESATSSSAKLEGPLSDSIFAILSPWSKGPTSEA</sequence>
<evidence type="ECO:0000313" key="2">
    <source>
        <dbReference type="EMBL" id="RDX52368.1"/>
    </source>
</evidence>
<evidence type="ECO:0000256" key="1">
    <source>
        <dbReference type="SAM" id="MobiDB-lite"/>
    </source>
</evidence>
<gene>
    <name evidence="2" type="ORF">OH76DRAFT_1501125</name>
</gene>
<organism evidence="2 3">
    <name type="scientific">Lentinus brumalis</name>
    <dbReference type="NCBI Taxonomy" id="2498619"/>
    <lineage>
        <taxon>Eukaryota</taxon>
        <taxon>Fungi</taxon>
        <taxon>Dikarya</taxon>
        <taxon>Basidiomycota</taxon>
        <taxon>Agaricomycotina</taxon>
        <taxon>Agaricomycetes</taxon>
        <taxon>Polyporales</taxon>
        <taxon>Polyporaceae</taxon>
        <taxon>Lentinus</taxon>
    </lineage>
</organism>
<dbReference type="Proteomes" id="UP000256964">
    <property type="component" value="Unassembled WGS sequence"/>
</dbReference>
<evidence type="ECO:0000313" key="3">
    <source>
        <dbReference type="Proteomes" id="UP000256964"/>
    </source>
</evidence>
<proteinExistence type="predicted"/>